<name>A0AAW0MS59_9GOBI</name>
<dbReference type="InterPro" id="IPR000477">
    <property type="entry name" value="RT_dom"/>
</dbReference>
<accession>A0AAW0MS59</accession>
<dbReference type="Pfam" id="PF00078">
    <property type="entry name" value="RVT_1"/>
    <property type="match status" value="1"/>
</dbReference>
<keyword evidence="4" id="KW-1185">Reference proteome</keyword>
<dbReference type="AlphaFoldDB" id="A0AAW0MS59"/>
<dbReference type="PANTHER" id="PTHR19446">
    <property type="entry name" value="REVERSE TRANSCRIPTASES"/>
    <property type="match status" value="1"/>
</dbReference>
<dbReference type="InterPro" id="IPR043502">
    <property type="entry name" value="DNA/RNA_pol_sf"/>
</dbReference>
<dbReference type="SUPFAM" id="SSF56672">
    <property type="entry name" value="DNA/RNA polymerases"/>
    <property type="match status" value="1"/>
</dbReference>
<proteinExistence type="predicted"/>
<comment type="caution">
    <text evidence="3">The sequence shown here is derived from an EMBL/GenBank/DDBJ whole genome shotgun (WGS) entry which is preliminary data.</text>
</comment>
<feature type="domain" description="Reverse transcriptase" evidence="2">
    <location>
        <begin position="40"/>
        <end position="233"/>
    </location>
</feature>
<evidence type="ECO:0000313" key="4">
    <source>
        <dbReference type="Proteomes" id="UP001460270"/>
    </source>
</evidence>
<evidence type="ECO:0000259" key="2">
    <source>
        <dbReference type="Pfam" id="PF00078"/>
    </source>
</evidence>
<evidence type="ECO:0000313" key="3">
    <source>
        <dbReference type="EMBL" id="KAK7881351.1"/>
    </source>
</evidence>
<reference evidence="4" key="1">
    <citation type="submission" date="2024-04" db="EMBL/GenBank/DDBJ databases">
        <title>Salinicola lusitanus LLJ914,a marine bacterium isolated from the Okinawa Trough.</title>
        <authorList>
            <person name="Li J."/>
        </authorList>
    </citation>
    <scope>NUCLEOTIDE SEQUENCE [LARGE SCALE GENOMIC DNA]</scope>
</reference>
<protein>
    <recommendedName>
        <fullName evidence="2">Reverse transcriptase domain-containing protein</fullName>
    </recommendedName>
</protein>
<gene>
    <name evidence="3" type="ORF">WMY93_029760</name>
</gene>
<dbReference type="CDD" id="cd01650">
    <property type="entry name" value="RT_nLTR_like"/>
    <property type="match status" value="1"/>
</dbReference>
<feature type="region of interest" description="Disordered" evidence="1">
    <location>
        <begin position="374"/>
        <end position="398"/>
    </location>
</feature>
<dbReference type="EMBL" id="JBBPFD010000022">
    <property type="protein sequence ID" value="KAK7881351.1"/>
    <property type="molecule type" value="Genomic_DNA"/>
</dbReference>
<sequence>MELAALFNSWLVAGDVLRLMRGALTTLIPKSCDETAALSIKNWRPISVGSVIYRTFMGGRMFEACPPHPRQRGFIQGPGCAENISIIKSLHTAAKCRSRSFGAEGLDRLVIELFMSAYKDSHTRVKTIRGSTVPSRIESGVKQGDPLSPILFNLCLDPLMYLLEKEVVGIQFAADLSIPSIAYADDLVVLGETYLELQKGMHVLSAFLDRVVLQGESIHAAEPGDRIKYLGVHLDPWAGITTDDPMGRLNEMLEKVGAADLKPTQKLFMLKQYIIPRFVYCFDHGDVKSTKLQKMDRLMRFQAKELRLDSQARSLWRSLSGDLPTCPLMGLDSNSLTSRAAKNEEFEKWAGASVDFATRGQIKERGHVCMHQVGRNPDGAAGSSRRAQDFGSVVFQRT</sequence>
<organism evidence="3 4">
    <name type="scientific">Mugilogobius chulae</name>
    <name type="common">yellowstripe goby</name>
    <dbReference type="NCBI Taxonomy" id="88201"/>
    <lineage>
        <taxon>Eukaryota</taxon>
        <taxon>Metazoa</taxon>
        <taxon>Chordata</taxon>
        <taxon>Craniata</taxon>
        <taxon>Vertebrata</taxon>
        <taxon>Euteleostomi</taxon>
        <taxon>Actinopterygii</taxon>
        <taxon>Neopterygii</taxon>
        <taxon>Teleostei</taxon>
        <taxon>Neoteleostei</taxon>
        <taxon>Acanthomorphata</taxon>
        <taxon>Gobiaria</taxon>
        <taxon>Gobiiformes</taxon>
        <taxon>Gobioidei</taxon>
        <taxon>Gobiidae</taxon>
        <taxon>Gobionellinae</taxon>
        <taxon>Mugilogobius</taxon>
    </lineage>
</organism>
<dbReference type="Proteomes" id="UP001460270">
    <property type="component" value="Unassembled WGS sequence"/>
</dbReference>
<evidence type="ECO:0000256" key="1">
    <source>
        <dbReference type="SAM" id="MobiDB-lite"/>
    </source>
</evidence>